<dbReference type="Proteomes" id="UP000053660">
    <property type="component" value="Unassembled WGS sequence"/>
</dbReference>
<proteinExistence type="predicted"/>
<feature type="region of interest" description="Disordered" evidence="1">
    <location>
        <begin position="82"/>
        <end position="109"/>
    </location>
</feature>
<accession>A0A0B1S3B7</accession>
<evidence type="ECO:0000256" key="1">
    <source>
        <dbReference type="SAM" id="MobiDB-lite"/>
    </source>
</evidence>
<evidence type="ECO:0000313" key="3">
    <source>
        <dbReference type="Proteomes" id="UP000053660"/>
    </source>
</evidence>
<organism evidence="2 3">
    <name type="scientific">Oesophagostomum dentatum</name>
    <name type="common">Nodular worm</name>
    <dbReference type="NCBI Taxonomy" id="61180"/>
    <lineage>
        <taxon>Eukaryota</taxon>
        <taxon>Metazoa</taxon>
        <taxon>Ecdysozoa</taxon>
        <taxon>Nematoda</taxon>
        <taxon>Chromadorea</taxon>
        <taxon>Rhabditida</taxon>
        <taxon>Rhabditina</taxon>
        <taxon>Rhabditomorpha</taxon>
        <taxon>Strongyloidea</taxon>
        <taxon>Strongylidae</taxon>
        <taxon>Oesophagostomum</taxon>
    </lineage>
</organism>
<dbReference type="AlphaFoldDB" id="A0A0B1S3B7"/>
<name>A0A0B1S3B7_OESDE</name>
<evidence type="ECO:0000313" key="2">
    <source>
        <dbReference type="EMBL" id="KHJ77680.1"/>
    </source>
</evidence>
<dbReference type="OrthoDB" id="5842689at2759"/>
<protein>
    <submittedName>
        <fullName evidence="2">Uncharacterized protein</fullName>
    </submittedName>
</protein>
<reference evidence="2 3" key="1">
    <citation type="submission" date="2014-03" db="EMBL/GenBank/DDBJ databases">
        <title>Draft genome of the hookworm Oesophagostomum dentatum.</title>
        <authorList>
            <person name="Mitreva M."/>
        </authorList>
    </citation>
    <scope>NUCLEOTIDE SEQUENCE [LARGE SCALE GENOMIC DNA]</scope>
    <source>
        <strain evidence="2 3">OD-Hann</strain>
    </source>
</reference>
<dbReference type="EMBL" id="KN610523">
    <property type="protein sequence ID" value="KHJ77680.1"/>
    <property type="molecule type" value="Genomic_DNA"/>
</dbReference>
<gene>
    <name evidence="2" type="ORF">OESDEN_22700</name>
</gene>
<feature type="region of interest" description="Disordered" evidence="1">
    <location>
        <begin position="1"/>
        <end position="29"/>
    </location>
</feature>
<sequence>MTCSFEEIAESEEEEDVQFPERPQPQGRSLFAVQLPSPYARGRRNSLQNFSPLYVRKVVRPRLCRGISDPEIRRRTSSITLRGSLSPDRHGADFLTLPPIPESVGSSSS</sequence>
<feature type="compositionally biased region" description="Acidic residues" evidence="1">
    <location>
        <begin position="7"/>
        <end position="18"/>
    </location>
</feature>
<keyword evidence="3" id="KW-1185">Reference proteome</keyword>